<protein>
    <submittedName>
        <fullName evidence="1">Pyridoxamine 5'-phosphate oxidase family protein</fullName>
    </submittedName>
</protein>
<sequence length="161" mass="17822">MRKSQREISDFQEKKAALLACGFLTLAVGGESAPYLVPLDFGAEEREGKLILYFHCAKEGKKLDLLRKDPNVGFCAARQFRVFNNGTAPCGFTADYESVCGRGVASVLSDRAERLHGLKVLMAHYTEEGFSDESFLERPLALAEVVRVDVTEFTGKRLVRG</sequence>
<dbReference type="AlphaFoldDB" id="A0A9D1Z8U5"/>
<reference evidence="1" key="2">
    <citation type="submission" date="2021-04" db="EMBL/GenBank/DDBJ databases">
        <authorList>
            <person name="Gilroy R."/>
        </authorList>
    </citation>
    <scope>NUCLEOTIDE SEQUENCE</scope>
    <source>
        <strain evidence="1">CHK199-9574</strain>
    </source>
</reference>
<dbReference type="EMBL" id="DXCO01000030">
    <property type="protein sequence ID" value="HIY78162.1"/>
    <property type="molecule type" value="Genomic_DNA"/>
</dbReference>
<name>A0A9D1Z8U5_9FIRM</name>
<evidence type="ECO:0000313" key="1">
    <source>
        <dbReference type="EMBL" id="HIY78162.1"/>
    </source>
</evidence>
<gene>
    <name evidence="1" type="ORF">H9728_03880</name>
</gene>
<dbReference type="PANTHER" id="PTHR34071">
    <property type="entry name" value="5-NITROIMIDAZOLE ANTIBIOTICS RESISTANCE PROTEIN, NIMA-FAMILY-RELATED PROTEIN-RELATED"/>
    <property type="match status" value="1"/>
</dbReference>
<evidence type="ECO:0000313" key="2">
    <source>
        <dbReference type="Proteomes" id="UP000824135"/>
    </source>
</evidence>
<dbReference type="SUPFAM" id="SSF50475">
    <property type="entry name" value="FMN-binding split barrel"/>
    <property type="match status" value="1"/>
</dbReference>
<dbReference type="Pfam" id="PF12900">
    <property type="entry name" value="Pyridox_ox_2"/>
    <property type="match status" value="1"/>
</dbReference>
<dbReference type="InterPro" id="IPR024747">
    <property type="entry name" value="Pyridox_Oxase-rel"/>
</dbReference>
<accession>A0A9D1Z8U5</accession>
<proteinExistence type="predicted"/>
<dbReference type="Proteomes" id="UP000824135">
    <property type="component" value="Unassembled WGS sequence"/>
</dbReference>
<reference evidence="1" key="1">
    <citation type="journal article" date="2021" name="PeerJ">
        <title>Extensive microbial diversity within the chicken gut microbiome revealed by metagenomics and culture.</title>
        <authorList>
            <person name="Gilroy R."/>
            <person name="Ravi A."/>
            <person name="Getino M."/>
            <person name="Pursley I."/>
            <person name="Horton D.L."/>
            <person name="Alikhan N.F."/>
            <person name="Baker D."/>
            <person name="Gharbi K."/>
            <person name="Hall N."/>
            <person name="Watson M."/>
            <person name="Adriaenssens E.M."/>
            <person name="Foster-Nyarko E."/>
            <person name="Jarju S."/>
            <person name="Secka A."/>
            <person name="Antonio M."/>
            <person name="Oren A."/>
            <person name="Chaudhuri R.R."/>
            <person name="La Ragione R."/>
            <person name="Hildebrand F."/>
            <person name="Pallen M.J."/>
        </authorList>
    </citation>
    <scope>NUCLEOTIDE SEQUENCE</scope>
    <source>
        <strain evidence="1">CHK199-9574</strain>
    </source>
</reference>
<dbReference type="InterPro" id="IPR012349">
    <property type="entry name" value="Split_barrel_FMN-bd"/>
</dbReference>
<organism evidence="1 2">
    <name type="scientific">Candidatus Borkfalkia excrementavium</name>
    <dbReference type="NCBI Taxonomy" id="2838505"/>
    <lineage>
        <taxon>Bacteria</taxon>
        <taxon>Bacillati</taxon>
        <taxon>Bacillota</taxon>
        <taxon>Clostridia</taxon>
        <taxon>Christensenellales</taxon>
        <taxon>Christensenellaceae</taxon>
        <taxon>Candidatus Borkfalkia</taxon>
    </lineage>
</organism>
<comment type="caution">
    <text evidence="1">The sequence shown here is derived from an EMBL/GenBank/DDBJ whole genome shotgun (WGS) entry which is preliminary data.</text>
</comment>
<dbReference type="PANTHER" id="PTHR34071:SF2">
    <property type="entry name" value="FLAVIN-NUCLEOTIDE-BINDING PROTEIN"/>
    <property type="match status" value="1"/>
</dbReference>
<dbReference type="Gene3D" id="2.30.110.10">
    <property type="entry name" value="Electron Transport, Fmn-binding Protein, Chain A"/>
    <property type="match status" value="1"/>
</dbReference>